<feature type="region of interest" description="Disordered" evidence="1">
    <location>
        <begin position="204"/>
        <end position="256"/>
    </location>
</feature>
<reference evidence="5 6" key="1">
    <citation type="submission" date="2020-03" db="EMBL/GenBank/DDBJ databases">
        <title>Draft genome of Streptomyces sp. ventii, isolated from the Axial Seamount in the Pacific Ocean, and resequencing of the two type strains Streptomyces lonarensis strain NCL 716 and Streptomyces bohaiensis strain 11A07.</title>
        <authorList>
            <person name="Loughran R.M."/>
            <person name="Pfannmuller K.M."/>
            <person name="Wasson B.J."/>
            <person name="Deadmond M.C."/>
            <person name="Paddock B.E."/>
            <person name="Koyack M.J."/>
            <person name="Gallegos D.A."/>
            <person name="Mitchell E.A."/>
            <person name="Ushijima B."/>
            <person name="Saw J.H."/>
            <person name="Mcphail K.L."/>
            <person name="Videau P."/>
        </authorList>
    </citation>
    <scope>NUCLEOTIDE SEQUENCE [LARGE SCALE GENOMIC DNA]</scope>
    <source>
        <strain evidence="6">5675061</strain>
    </source>
</reference>
<evidence type="ECO:0000256" key="2">
    <source>
        <dbReference type="SAM" id="Phobius"/>
    </source>
</evidence>
<evidence type="ECO:0000259" key="4">
    <source>
        <dbReference type="Pfam" id="PF04213"/>
    </source>
</evidence>
<feature type="region of interest" description="Disordered" evidence="1">
    <location>
        <begin position="475"/>
        <end position="497"/>
    </location>
</feature>
<organism evidence="5 6">
    <name type="scientific">Streptomyces spiramenti</name>
    <dbReference type="NCBI Taxonomy" id="2720606"/>
    <lineage>
        <taxon>Bacteria</taxon>
        <taxon>Bacillati</taxon>
        <taxon>Actinomycetota</taxon>
        <taxon>Actinomycetes</taxon>
        <taxon>Kitasatosporales</taxon>
        <taxon>Streptomycetaceae</taxon>
        <taxon>Streptomyces</taxon>
    </lineage>
</organism>
<proteinExistence type="predicted"/>
<keyword evidence="2" id="KW-0812">Transmembrane</keyword>
<feature type="signal peptide" evidence="3">
    <location>
        <begin position="1"/>
        <end position="35"/>
    </location>
</feature>
<dbReference type="Pfam" id="PF04213">
    <property type="entry name" value="HtaA"/>
    <property type="match status" value="2"/>
</dbReference>
<sequence>MLPNPARRRVPLAGLLGVVLAALTLALLPAHAAHAAERTVSGGRLDWGVRSSFLTYITGPIAQGSWGLSGGAGTVGNSQFRFHSATGGYDPETGAVTAAYSGGVRFQGHFDDQGVPELDLTISNPSVRVDGASGTLYADIRSKARGSGQVNEASGVALASLNLSGVDLRGGSRISVTGAPATLTTDGATAFAGYYAAGDPLDPVTFTADTLDPAPDPGDDPSPDPAPSGEARDEDGAEDGADEADEAPDSAEITDAALDWGVRRTFREFVTGDIAEGGWELADGAQDGGALFRFPDGTGELDAETGSLAANFAGSLHFTGNDLDLLVEAVRVEVADGEGTMTADVTTADGTAEAARLVTFEVPELDVTDGLFHLSEAPAELTAEGAEAFGRLYTEGTVMDPLTLAVAVSDDAELPPLPDLGSEPVEEAEAEPTAEAEPVEAESAADSSSSTPVPLLAAAAIALLALAGAGYLVRRRTSGARPATTPSEDTDKETTER</sequence>
<gene>
    <name evidence="5" type="ORF">HCJ92_14300</name>
</gene>
<dbReference type="EMBL" id="JAAVJB010000111">
    <property type="protein sequence ID" value="NJP67441.1"/>
    <property type="molecule type" value="Genomic_DNA"/>
</dbReference>
<accession>A0ABX1AMZ0</accession>
<evidence type="ECO:0000256" key="3">
    <source>
        <dbReference type="SAM" id="SignalP"/>
    </source>
</evidence>
<dbReference type="Proteomes" id="UP000746503">
    <property type="component" value="Unassembled WGS sequence"/>
</dbReference>
<dbReference type="RefSeq" id="WP_167933964.1">
    <property type="nucleotide sequence ID" value="NZ_JAAVJB010000111.1"/>
</dbReference>
<keyword evidence="6" id="KW-1185">Reference proteome</keyword>
<name>A0ABX1AMZ0_9ACTN</name>
<keyword evidence="3" id="KW-0732">Signal</keyword>
<protein>
    <submittedName>
        <fullName evidence="5">Htaa domain protein</fullName>
    </submittedName>
</protein>
<comment type="caution">
    <text evidence="5">The sequence shown here is derived from an EMBL/GenBank/DDBJ whole genome shotgun (WGS) entry which is preliminary data.</text>
</comment>
<keyword evidence="2" id="KW-1133">Transmembrane helix</keyword>
<keyword evidence="2" id="KW-0472">Membrane</keyword>
<evidence type="ECO:0000313" key="6">
    <source>
        <dbReference type="Proteomes" id="UP000746503"/>
    </source>
</evidence>
<feature type="compositionally biased region" description="Acidic residues" evidence="1">
    <location>
        <begin position="424"/>
        <end position="440"/>
    </location>
</feature>
<evidence type="ECO:0000256" key="1">
    <source>
        <dbReference type="SAM" id="MobiDB-lite"/>
    </source>
</evidence>
<feature type="region of interest" description="Disordered" evidence="1">
    <location>
        <begin position="412"/>
        <end position="451"/>
    </location>
</feature>
<feature type="domain" description="Htaa" evidence="4">
    <location>
        <begin position="43"/>
        <end position="207"/>
    </location>
</feature>
<evidence type="ECO:0000313" key="5">
    <source>
        <dbReference type="EMBL" id="NJP67441.1"/>
    </source>
</evidence>
<feature type="chain" id="PRO_5045578722" evidence="3">
    <location>
        <begin position="36"/>
        <end position="497"/>
    </location>
</feature>
<feature type="transmembrane region" description="Helical" evidence="2">
    <location>
        <begin position="453"/>
        <end position="473"/>
    </location>
</feature>
<feature type="compositionally biased region" description="Acidic residues" evidence="1">
    <location>
        <begin position="232"/>
        <end position="249"/>
    </location>
</feature>
<feature type="domain" description="Htaa" evidence="4">
    <location>
        <begin position="256"/>
        <end position="404"/>
    </location>
</feature>
<feature type="compositionally biased region" description="Low complexity" evidence="1">
    <location>
        <begin position="441"/>
        <end position="451"/>
    </location>
</feature>
<dbReference type="InterPro" id="IPR007331">
    <property type="entry name" value="Htaa"/>
</dbReference>